<dbReference type="EMBL" id="HBFP01013707">
    <property type="protein sequence ID" value="CAD8825514.1"/>
    <property type="molecule type" value="Transcribed_RNA"/>
</dbReference>
<accession>A0A7S0ZLF0</accession>
<dbReference type="AlphaFoldDB" id="A0A7S0ZLF0"/>
<organism evidence="2">
    <name type="scientific">Timspurckia oligopyrenoides</name>
    <dbReference type="NCBI Taxonomy" id="708627"/>
    <lineage>
        <taxon>Eukaryota</taxon>
        <taxon>Rhodophyta</taxon>
        <taxon>Bangiophyceae</taxon>
        <taxon>Porphyridiales</taxon>
        <taxon>Porphyridiaceae</taxon>
        <taxon>Timspurckia</taxon>
    </lineage>
</organism>
<keyword evidence="1" id="KW-0812">Transmembrane</keyword>
<feature type="transmembrane region" description="Helical" evidence="1">
    <location>
        <begin position="104"/>
        <end position="127"/>
    </location>
</feature>
<evidence type="ECO:0000313" key="2">
    <source>
        <dbReference type="EMBL" id="CAD8825514.1"/>
    </source>
</evidence>
<evidence type="ECO:0008006" key="3">
    <source>
        <dbReference type="Google" id="ProtNLM"/>
    </source>
</evidence>
<keyword evidence="1" id="KW-1133">Transmembrane helix</keyword>
<keyword evidence="1" id="KW-0472">Membrane</keyword>
<reference evidence="2" key="1">
    <citation type="submission" date="2021-01" db="EMBL/GenBank/DDBJ databases">
        <authorList>
            <person name="Corre E."/>
            <person name="Pelletier E."/>
            <person name="Niang G."/>
            <person name="Scheremetjew M."/>
            <person name="Finn R."/>
            <person name="Kale V."/>
            <person name="Holt S."/>
            <person name="Cochrane G."/>
            <person name="Meng A."/>
            <person name="Brown T."/>
            <person name="Cohen L."/>
        </authorList>
    </citation>
    <scope>NUCLEOTIDE SEQUENCE</scope>
    <source>
        <strain evidence="2">CCMP3278</strain>
    </source>
</reference>
<proteinExistence type="predicted"/>
<gene>
    <name evidence="2" type="ORF">TOLI1172_LOCUS9914</name>
</gene>
<sequence length="216" mass="23882">MEGRRDEYAGRTEEEPFQIQIEAPADFNVDEAFSPSRMAAPLLFVSGGLFMIGLMGGIPAGLAYGRAAMDDDDKKLGKTKKSKDSKGSIKGDITGASSKSGLRFAVLSFLYGTALCGAFGCAMVYGVHKYYEVNSIEEFVEKMRVVIPQKRKNLQNSIDPILNSIRNTATNTFPNIVNSLTLSFQSSYVYTKIINSRNKFTRKNETDDSTDDTREH</sequence>
<feature type="transmembrane region" description="Helical" evidence="1">
    <location>
        <begin position="42"/>
        <end position="65"/>
    </location>
</feature>
<evidence type="ECO:0000256" key="1">
    <source>
        <dbReference type="SAM" id="Phobius"/>
    </source>
</evidence>
<name>A0A7S0ZLF0_9RHOD</name>
<protein>
    <recommendedName>
        <fullName evidence="3">Transmembrane protein 242</fullName>
    </recommendedName>
</protein>